<feature type="compositionally biased region" description="Low complexity" evidence="1">
    <location>
        <begin position="132"/>
        <end position="143"/>
    </location>
</feature>
<keyword evidence="3" id="KW-1185">Reference proteome</keyword>
<dbReference type="InterPro" id="IPR011330">
    <property type="entry name" value="Glyco_hydro/deAcase_b/a-brl"/>
</dbReference>
<dbReference type="CDD" id="cd10936">
    <property type="entry name" value="CE4_DAC2"/>
    <property type="match status" value="1"/>
</dbReference>
<organism evidence="2 3">
    <name type="scientific">Rhodophyticola porphyridii</name>
    <dbReference type="NCBI Taxonomy" id="1852017"/>
    <lineage>
        <taxon>Bacteria</taxon>
        <taxon>Pseudomonadati</taxon>
        <taxon>Pseudomonadota</taxon>
        <taxon>Alphaproteobacteria</taxon>
        <taxon>Rhodobacterales</taxon>
        <taxon>Roseobacteraceae</taxon>
        <taxon>Rhodophyticola</taxon>
    </lineage>
</organism>
<reference evidence="2 3" key="1">
    <citation type="submission" date="2018-10" db="EMBL/GenBank/DDBJ databases">
        <authorList>
            <person name="Jung H.S."/>
            <person name="Jeon C.O."/>
        </authorList>
    </citation>
    <scope>NUCLEOTIDE SEQUENCE [LARGE SCALE GENOMIC DNA]</scope>
    <source>
        <strain evidence="2 3">MA-7-27</strain>
    </source>
</reference>
<feature type="compositionally biased region" description="Low complexity" evidence="1">
    <location>
        <begin position="172"/>
        <end position="181"/>
    </location>
</feature>
<feature type="compositionally biased region" description="Pro residues" evidence="1">
    <location>
        <begin position="144"/>
        <end position="154"/>
    </location>
</feature>
<feature type="compositionally biased region" description="Polar residues" evidence="1">
    <location>
        <begin position="38"/>
        <end position="58"/>
    </location>
</feature>
<protein>
    <submittedName>
        <fullName evidence="2">Divergent polysaccharide deacetylase family protein</fullName>
    </submittedName>
</protein>
<feature type="region of interest" description="Disordered" evidence="1">
    <location>
        <begin position="32"/>
        <end position="304"/>
    </location>
</feature>
<sequence>MGRGVVTGMLLGVLFAALFLAILSLSAPLPNRSGGVNEAQSAPSGTSGPEETAGTQTAPAPVAPGTGQPVSEPPAGTAPADPVPTSTDPAPVEDAPADQPAASVDTATRTGPADNVPLPAGSEFNRPPPEQAATVPAPDSAPVSAPPQGSPAPAPDTLAASPVPDTAPAPRPAGTAALALPQVESPMPDTSTPEVSDTSADPLAPPPELQPAPLGLPQIETDPGTPATMPAPAPDLPEGPATDTPAAGEETARAAPAPTVAPAPPASFRPALPRVGDAIDAPGPQATETAAGVPVPDPSEGEDPRPAIEAYAAPFDPSETRPVMAVILIDDPAFGLDRSVLLDFPFPVSFAVDPTAPGAAETAAAYRAAGFEVLILAEMLPDGASPSDVETALAGALDVLPETVALLDTDQNRVQGDRPVLDAVVAALADTGHGLVAYPRGLNAAEQSAVRAGVPAATLFREIDSERERATVITRYLDRAAFAAGQEGSVIVVGHTYSDTVTALFSWALGDRSESVAMAPVSAVLTR</sequence>
<comment type="caution">
    <text evidence="2">The sequence shown here is derived from an EMBL/GenBank/DDBJ whole genome shotgun (WGS) entry which is preliminary data.</text>
</comment>
<name>A0A3L9XZN3_9RHOB</name>
<feature type="compositionally biased region" description="Low complexity" evidence="1">
    <location>
        <begin position="211"/>
        <end position="228"/>
    </location>
</feature>
<proteinExistence type="predicted"/>
<dbReference type="AlphaFoldDB" id="A0A3L9XZN3"/>
<dbReference type="RefSeq" id="WP_121898121.1">
    <property type="nucleotide sequence ID" value="NZ_RCNT01000005.1"/>
</dbReference>
<gene>
    <name evidence="2" type="ORF">D9R08_11125</name>
</gene>
<dbReference type="GO" id="GO:0005975">
    <property type="term" value="P:carbohydrate metabolic process"/>
    <property type="evidence" value="ECO:0007669"/>
    <property type="project" value="InterPro"/>
</dbReference>
<feature type="compositionally biased region" description="Low complexity" evidence="1">
    <location>
        <begin position="244"/>
        <end position="258"/>
    </location>
</feature>
<dbReference type="Pfam" id="PF04748">
    <property type="entry name" value="Polysacc_deac_2"/>
    <property type="match status" value="1"/>
</dbReference>
<dbReference type="Proteomes" id="UP000281343">
    <property type="component" value="Unassembled WGS sequence"/>
</dbReference>
<accession>A0A3L9XZN3</accession>
<dbReference type="Gene3D" id="3.20.20.370">
    <property type="entry name" value="Glycoside hydrolase/deacetylase"/>
    <property type="match status" value="1"/>
</dbReference>
<dbReference type="SUPFAM" id="SSF88713">
    <property type="entry name" value="Glycoside hydrolase/deacetylase"/>
    <property type="match status" value="1"/>
</dbReference>
<dbReference type="OrthoDB" id="7658418at2"/>
<feature type="compositionally biased region" description="Polar residues" evidence="1">
    <location>
        <begin position="188"/>
        <end position="199"/>
    </location>
</feature>
<dbReference type="InterPro" id="IPR006837">
    <property type="entry name" value="Divergent_DAC"/>
</dbReference>
<evidence type="ECO:0000313" key="2">
    <source>
        <dbReference type="EMBL" id="RMA42014.1"/>
    </source>
</evidence>
<evidence type="ECO:0000313" key="3">
    <source>
        <dbReference type="Proteomes" id="UP000281343"/>
    </source>
</evidence>
<dbReference type="EMBL" id="RCNT01000005">
    <property type="protein sequence ID" value="RMA42014.1"/>
    <property type="molecule type" value="Genomic_DNA"/>
</dbReference>
<evidence type="ECO:0000256" key="1">
    <source>
        <dbReference type="SAM" id="MobiDB-lite"/>
    </source>
</evidence>